<dbReference type="Proteomes" id="UP001163846">
    <property type="component" value="Unassembled WGS sequence"/>
</dbReference>
<reference evidence="2" key="1">
    <citation type="submission" date="2022-08" db="EMBL/GenBank/DDBJ databases">
        <authorList>
            <consortium name="DOE Joint Genome Institute"/>
            <person name="Min B."/>
            <person name="Riley R."/>
            <person name="Sierra-Patev S."/>
            <person name="Naranjo-Ortiz M."/>
            <person name="Looney B."/>
            <person name="Konkel Z."/>
            <person name="Slot J.C."/>
            <person name="Sakamoto Y."/>
            <person name="Steenwyk J.L."/>
            <person name="Rokas A."/>
            <person name="Carro J."/>
            <person name="Camarero S."/>
            <person name="Ferreira P."/>
            <person name="Molpeceres G."/>
            <person name="Ruiz-Duenas F.J."/>
            <person name="Serrano A."/>
            <person name="Henrissat B."/>
            <person name="Drula E."/>
            <person name="Hughes K.W."/>
            <person name="Mata J.L."/>
            <person name="Ishikawa N.K."/>
            <person name="Vargas-Isla R."/>
            <person name="Ushijima S."/>
            <person name="Smith C.A."/>
            <person name="Ahrendt S."/>
            <person name="Andreopoulos W."/>
            <person name="He G."/>
            <person name="Labutti K."/>
            <person name="Lipzen A."/>
            <person name="Ng V."/>
            <person name="Sandor L."/>
            <person name="Barry K."/>
            <person name="Martinez A.T."/>
            <person name="Xiao Y."/>
            <person name="Gibbons J.G."/>
            <person name="Terashima K."/>
            <person name="Hibbett D.S."/>
            <person name="Grigoriev I.V."/>
        </authorList>
    </citation>
    <scope>NUCLEOTIDE SEQUENCE</scope>
    <source>
        <strain evidence="2">TFB9207</strain>
    </source>
</reference>
<evidence type="ECO:0000256" key="1">
    <source>
        <dbReference type="SAM" id="SignalP"/>
    </source>
</evidence>
<proteinExistence type="predicted"/>
<accession>A0AA38PHW7</accession>
<protein>
    <submittedName>
        <fullName evidence="2">Uncharacterized protein</fullName>
    </submittedName>
</protein>
<gene>
    <name evidence="2" type="ORF">F5878DRAFT_606640</name>
</gene>
<organism evidence="2 3">
    <name type="scientific">Lentinula raphanica</name>
    <dbReference type="NCBI Taxonomy" id="153919"/>
    <lineage>
        <taxon>Eukaryota</taxon>
        <taxon>Fungi</taxon>
        <taxon>Dikarya</taxon>
        <taxon>Basidiomycota</taxon>
        <taxon>Agaricomycotina</taxon>
        <taxon>Agaricomycetes</taxon>
        <taxon>Agaricomycetidae</taxon>
        <taxon>Agaricales</taxon>
        <taxon>Marasmiineae</taxon>
        <taxon>Omphalotaceae</taxon>
        <taxon>Lentinula</taxon>
    </lineage>
</organism>
<keyword evidence="3" id="KW-1185">Reference proteome</keyword>
<name>A0AA38PHW7_9AGAR</name>
<evidence type="ECO:0000313" key="3">
    <source>
        <dbReference type="Proteomes" id="UP001163846"/>
    </source>
</evidence>
<feature type="signal peptide" evidence="1">
    <location>
        <begin position="1"/>
        <end position="25"/>
    </location>
</feature>
<keyword evidence="1" id="KW-0732">Signal</keyword>
<sequence length="101" mass="11592">MLHAFCLSSSALHFVIFLHPLLSHSFKPLFLGRLNYLGLFRVLDSDAIPKPFPDPIPEHNFRKNQCLTLTTPVPNSFPYIISNDYLSFIPVYDFLSCTFSK</sequence>
<dbReference type="EMBL" id="MU805993">
    <property type="protein sequence ID" value="KAJ3842841.1"/>
    <property type="molecule type" value="Genomic_DNA"/>
</dbReference>
<comment type="caution">
    <text evidence="2">The sequence shown here is derived from an EMBL/GenBank/DDBJ whole genome shotgun (WGS) entry which is preliminary data.</text>
</comment>
<feature type="chain" id="PRO_5041379635" evidence="1">
    <location>
        <begin position="26"/>
        <end position="101"/>
    </location>
</feature>
<evidence type="ECO:0000313" key="2">
    <source>
        <dbReference type="EMBL" id="KAJ3842841.1"/>
    </source>
</evidence>
<dbReference type="AlphaFoldDB" id="A0AA38PHW7"/>